<reference evidence="1 2" key="1">
    <citation type="journal article" date="2016" name="Nat. Commun.">
        <title>Thousands of microbial genomes shed light on interconnected biogeochemical processes in an aquifer system.</title>
        <authorList>
            <person name="Anantharaman K."/>
            <person name="Brown C.T."/>
            <person name="Hug L.A."/>
            <person name="Sharon I."/>
            <person name="Castelle C.J."/>
            <person name="Probst A.J."/>
            <person name="Thomas B.C."/>
            <person name="Singh A."/>
            <person name="Wilkins M.J."/>
            <person name="Karaoz U."/>
            <person name="Brodie E.L."/>
            <person name="Williams K.H."/>
            <person name="Hubbard S.S."/>
            <person name="Banfield J.F."/>
        </authorList>
    </citation>
    <scope>NUCLEOTIDE SEQUENCE [LARGE SCALE GENOMIC DNA]</scope>
</reference>
<evidence type="ECO:0000313" key="2">
    <source>
        <dbReference type="Proteomes" id="UP000176608"/>
    </source>
</evidence>
<name>A0A1F4URW8_UNCKA</name>
<dbReference type="AlphaFoldDB" id="A0A1F4URW8"/>
<dbReference type="STRING" id="1802617.A2886_02675"/>
<dbReference type="Proteomes" id="UP000176608">
    <property type="component" value="Unassembled WGS sequence"/>
</dbReference>
<comment type="caution">
    <text evidence="1">The sequence shown here is derived from an EMBL/GenBank/DDBJ whole genome shotgun (WGS) entry which is preliminary data.</text>
</comment>
<sequence length="86" mass="9802">MRIDSDRLQSATEAQTLIQLGNALRPLTKIELRNAIQKVHRDAGLSEVERSLEKGQARGQIKIAFVKRNKIYYMLDSSYTPPVPTY</sequence>
<evidence type="ECO:0000313" key="1">
    <source>
        <dbReference type="EMBL" id="OGC47659.1"/>
    </source>
</evidence>
<organism evidence="1 2">
    <name type="scientific">candidate division WWE3 bacterium RIFCSPHIGHO2_01_FULL_42_13</name>
    <dbReference type="NCBI Taxonomy" id="1802617"/>
    <lineage>
        <taxon>Bacteria</taxon>
        <taxon>Katanobacteria</taxon>
    </lineage>
</organism>
<accession>A0A1F4URW8</accession>
<dbReference type="EMBL" id="MEVA01000006">
    <property type="protein sequence ID" value="OGC47659.1"/>
    <property type="molecule type" value="Genomic_DNA"/>
</dbReference>
<proteinExistence type="predicted"/>
<protein>
    <recommendedName>
        <fullName evidence="3">HTH HARE-type domain-containing protein</fullName>
    </recommendedName>
</protein>
<gene>
    <name evidence="1" type="ORF">A2886_02675</name>
</gene>
<evidence type="ECO:0008006" key="3">
    <source>
        <dbReference type="Google" id="ProtNLM"/>
    </source>
</evidence>